<keyword evidence="5" id="KW-0498">Mitosis</keyword>
<feature type="coiled-coil region" evidence="8">
    <location>
        <begin position="630"/>
        <end position="657"/>
    </location>
</feature>
<dbReference type="GO" id="GO:0000776">
    <property type="term" value="C:kinetochore"/>
    <property type="evidence" value="ECO:0007669"/>
    <property type="project" value="TreeGrafter"/>
</dbReference>
<feature type="coiled-coil region" evidence="8">
    <location>
        <begin position="532"/>
        <end position="600"/>
    </location>
</feature>
<evidence type="ECO:0000256" key="8">
    <source>
        <dbReference type="SAM" id="Coils"/>
    </source>
</evidence>
<evidence type="ECO:0000313" key="9">
    <source>
        <dbReference type="EMBL" id="PVU97603.1"/>
    </source>
</evidence>
<keyword evidence="4" id="KW-0132">Cell division</keyword>
<dbReference type="AlphaFoldDB" id="A0A2T9YZ34"/>
<feature type="coiled-coil region" evidence="8">
    <location>
        <begin position="254"/>
        <end position="309"/>
    </location>
</feature>
<dbReference type="GO" id="GO:0007094">
    <property type="term" value="P:mitotic spindle assembly checkpoint signaling"/>
    <property type="evidence" value="ECO:0007669"/>
    <property type="project" value="InterPro"/>
</dbReference>
<evidence type="ECO:0000256" key="6">
    <source>
        <dbReference type="ARBA" id="ARBA00023242"/>
    </source>
</evidence>
<gene>
    <name evidence="9" type="ORF">BB561_000433</name>
</gene>
<dbReference type="GO" id="GO:0051301">
    <property type="term" value="P:cell division"/>
    <property type="evidence" value="ECO:0007669"/>
    <property type="project" value="UniProtKB-KW"/>
</dbReference>
<dbReference type="Gene3D" id="3.30.457.60">
    <property type="match status" value="1"/>
</dbReference>
<dbReference type="PANTHER" id="PTHR23168">
    <property type="entry name" value="MITOTIC SPINDLE ASSEMBLY CHECKPOINT PROTEIN MAD1 MITOTIC ARREST DEFICIENT-LIKE PROTEIN 1"/>
    <property type="match status" value="1"/>
</dbReference>
<dbReference type="EMBL" id="MBFR01000009">
    <property type="protein sequence ID" value="PVU97603.1"/>
    <property type="molecule type" value="Genomic_DNA"/>
</dbReference>
<sequence>MNTEKIPIGESAAAQTNTASKAFSNHIKETPIHSTRRNRLALEINSSRKQLNSNLYAPESRMLPPSTVIRNRFKEFLNGPARLSATVNKRRRALEDDFVSTPDNKNKGGEHKFGTGLSYSLSLRESSTKTSDRNSFFLEKSNIYETPSQNRVSSKNIFHSYNIQAQTDNIESIANQENQLESSENRFSCKNNELTQASRNSLAKTPNSNLSFDFLSTPINFQTPESNSQLSSIARPGSAVRKMLDESLKESHRLSELEKSKQEAEKAVYEQKKLSIELNRYKIEMERLEAEFQNKIILQEKKIESLEKERDFFFDKQTSANEMLKKTEHEYSGSKIQHSQIIKKLQNQLDEEEEFRTEQQRVSDNSANRLKTRILTLESRIVKLEKYRELMDKQMVDVIKEAQTDIPDSELEKYDWQKSIASIKSIIISKNQHIDELDNRILEYSKLLEFNVDNDDDTVSSSTHTNDSSASFNKNVIKKFSQEASSNNTAITSKNSELKISFDKNDIYGLKKNRTLKIQDLVNKTAALDRIIAANIAKLNDKQSENNQLKNKVNSLQSQIRDYNIIKEQNTELTCKISEMENLKQDFVKLETDYKSLLEEHDQWNSMIYQDNEVDSSNSSVTSNMILNLISKQKNDIKMLNMRVKDLEYENETLTAQLHHNDSLKVKCDLEIQELYTKLNSVSYKLARFEKSKNVAFKEIEFLKAQLKTYDLEEENLMEGNYDMAKSERIAQLENRLETQQEYINQLELISHKKSQNDTYNCNDEMPNAADDTHNIENKSSAMITRLLESNKEFEEKSKLLEQDIKKYQSLNEELVNEKNSIKVKYEEQERCLAKMEYMVGAGDYNPLTTRILQLAENPSSKDYAIRKADLNKIKEENRALLDQLQKLLQSGNPVDPNINPPQSSGNDIATIKRLKEVWRAKALELREAIYSLLGYRVDFLENGRVRLTSMYSASPNNSFIFGSSAGDKGTIELIGGGNKSYIQSLQTDIRYWVSERGSIPAFLATTTLQLFESKTA</sequence>
<dbReference type="Gene3D" id="6.10.250.90">
    <property type="match status" value="1"/>
</dbReference>
<keyword evidence="6" id="KW-0539">Nucleus</keyword>
<evidence type="ECO:0000256" key="2">
    <source>
        <dbReference type="ARBA" id="ARBA00008029"/>
    </source>
</evidence>
<dbReference type="STRING" id="133385.A0A2T9YZ34"/>
<dbReference type="Proteomes" id="UP000245383">
    <property type="component" value="Unassembled WGS sequence"/>
</dbReference>
<comment type="caution">
    <text evidence="9">The sequence shown here is derived from an EMBL/GenBank/DDBJ whole genome shotgun (WGS) entry which is preliminary data.</text>
</comment>
<keyword evidence="7" id="KW-0131">Cell cycle</keyword>
<protein>
    <recommendedName>
        <fullName evidence="3">Spindle assembly checkpoint component MAD1</fullName>
    </recommendedName>
</protein>
<evidence type="ECO:0000256" key="7">
    <source>
        <dbReference type="ARBA" id="ARBA00023306"/>
    </source>
</evidence>
<reference evidence="9 10" key="1">
    <citation type="journal article" date="2018" name="MBio">
        <title>Comparative Genomics Reveals the Core Gene Toolbox for the Fungus-Insect Symbiosis.</title>
        <authorList>
            <person name="Wang Y."/>
            <person name="Stata M."/>
            <person name="Wang W."/>
            <person name="Stajich J.E."/>
            <person name="White M.M."/>
            <person name="Moncalvo J.M."/>
        </authorList>
    </citation>
    <scope>NUCLEOTIDE SEQUENCE [LARGE SCALE GENOMIC DNA]</scope>
    <source>
        <strain evidence="9 10">SWE-8-4</strain>
    </source>
</reference>
<dbReference type="SUPFAM" id="SSF75704">
    <property type="entry name" value="Mitotic arrest deficient-like 1, Mad1"/>
    <property type="match status" value="1"/>
</dbReference>
<feature type="coiled-coil region" evidence="8">
    <location>
        <begin position="784"/>
        <end position="832"/>
    </location>
</feature>
<accession>A0A2T9YZ34</accession>
<feature type="coiled-coil region" evidence="8">
    <location>
        <begin position="173"/>
        <end position="200"/>
    </location>
</feature>
<comment type="similarity">
    <text evidence="2">Belongs to the MAD1 family.</text>
</comment>
<evidence type="ECO:0000256" key="3">
    <source>
        <dbReference type="ARBA" id="ARBA00022019"/>
    </source>
</evidence>
<dbReference type="InterPro" id="IPR008672">
    <property type="entry name" value="Mad1"/>
</dbReference>
<dbReference type="OrthoDB" id="331602at2759"/>
<dbReference type="PANTHER" id="PTHR23168:SF0">
    <property type="entry name" value="MITOTIC SPINDLE ASSEMBLY CHECKPOINT PROTEIN MAD1"/>
    <property type="match status" value="1"/>
</dbReference>
<evidence type="ECO:0000313" key="10">
    <source>
        <dbReference type="Proteomes" id="UP000245383"/>
    </source>
</evidence>
<dbReference type="Pfam" id="PF05557">
    <property type="entry name" value="MAD"/>
    <property type="match status" value="1"/>
</dbReference>
<keyword evidence="8" id="KW-0175">Coiled coil</keyword>
<keyword evidence="10" id="KW-1185">Reference proteome</keyword>
<comment type="subcellular location">
    <subcellularLocation>
        <location evidence="1">Nucleus</location>
    </subcellularLocation>
</comment>
<name>A0A2T9YZ34_9FUNG</name>
<proteinExistence type="inferred from homology"/>
<evidence type="ECO:0000256" key="4">
    <source>
        <dbReference type="ARBA" id="ARBA00022618"/>
    </source>
</evidence>
<dbReference type="GO" id="GO:0051315">
    <property type="term" value="P:attachment of mitotic spindle microtubules to kinetochore"/>
    <property type="evidence" value="ECO:0007669"/>
    <property type="project" value="TreeGrafter"/>
</dbReference>
<dbReference type="GO" id="GO:0072686">
    <property type="term" value="C:mitotic spindle"/>
    <property type="evidence" value="ECO:0007669"/>
    <property type="project" value="TreeGrafter"/>
</dbReference>
<evidence type="ECO:0000256" key="1">
    <source>
        <dbReference type="ARBA" id="ARBA00004123"/>
    </source>
</evidence>
<dbReference type="GO" id="GO:0005635">
    <property type="term" value="C:nuclear envelope"/>
    <property type="evidence" value="ECO:0007669"/>
    <property type="project" value="TreeGrafter"/>
</dbReference>
<evidence type="ECO:0000256" key="5">
    <source>
        <dbReference type="ARBA" id="ARBA00022776"/>
    </source>
</evidence>
<organism evidence="9 10">
    <name type="scientific">Smittium simulii</name>
    <dbReference type="NCBI Taxonomy" id="133385"/>
    <lineage>
        <taxon>Eukaryota</taxon>
        <taxon>Fungi</taxon>
        <taxon>Fungi incertae sedis</taxon>
        <taxon>Zoopagomycota</taxon>
        <taxon>Kickxellomycotina</taxon>
        <taxon>Harpellomycetes</taxon>
        <taxon>Harpellales</taxon>
        <taxon>Legeriomycetaceae</taxon>
        <taxon>Smittium</taxon>
    </lineage>
</organism>